<feature type="transmembrane region" description="Helical" evidence="8">
    <location>
        <begin position="12"/>
        <end position="39"/>
    </location>
</feature>
<reference evidence="9 10" key="1">
    <citation type="submission" date="2016-03" db="EMBL/GenBank/DDBJ databases">
        <title>Draft Genome Sequence of the Strain BR 10245 (Bradyrhizobium sp.) isolated from nodules of Centrolobium paraense.</title>
        <authorList>
            <person name="Simoes-Araujo J.L.Sr."/>
            <person name="Barauna A.C."/>
            <person name="Silva K."/>
            <person name="Zilli J.E."/>
        </authorList>
    </citation>
    <scope>NUCLEOTIDE SEQUENCE [LARGE SCALE GENOMIC DNA]</scope>
    <source>
        <strain evidence="9 10">BR 10245</strain>
    </source>
</reference>
<evidence type="ECO:0000256" key="2">
    <source>
        <dbReference type="ARBA" id="ARBA00009142"/>
    </source>
</evidence>
<dbReference type="InterPro" id="IPR002781">
    <property type="entry name" value="TM_pro_TauE-like"/>
</dbReference>
<evidence type="ECO:0000313" key="10">
    <source>
        <dbReference type="Proteomes" id="UP000076959"/>
    </source>
</evidence>
<dbReference type="OrthoDB" id="8421744at2"/>
<dbReference type="PANTHER" id="PTHR30269">
    <property type="entry name" value="TRANSMEMBRANE PROTEIN YFCA"/>
    <property type="match status" value="1"/>
</dbReference>
<dbReference type="InterPro" id="IPR052017">
    <property type="entry name" value="TSUP"/>
</dbReference>
<evidence type="ECO:0000256" key="1">
    <source>
        <dbReference type="ARBA" id="ARBA00004651"/>
    </source>
</evidence>
<evidence type="ECO:0000256" key="5">
    <source>
        <dbReference type="ARBA" id="ARBA00022692"/>
    </source>
</evidence>
<keyword evidence="6 8" id="KW-1133">Transmembrane helix</keyword>
<sequence>MGDIASFRLLSIAVFCGAFVSGLAGFAFSAVAGAILLHVLPPLEAVPLMMACSITVQATGLWALRKSIRWKQSSVLVVGGLLGVPIAVWLLQVADARIFRESFGLAVACYAAYTLFRPVLSQRLQMNAGRNALVGFGGGFVGGLTAMPGAIPTIWCDIHGVPKTEQRGMVQPFIAAMQIFALVLMLIRRDLSTKVLVDFAASILALLAGTALGIFAFRWVNDALFRRIILSILLVSGLMLVL</sequence>
<feature type="transmembrane region" description="Helical" evidence="8">
    <location>
        <begin position="223"/>
        <end position="241"/>
    </location>
</feature>
<evidence type="ECO:0000256" key="7">
    <source>
        <dbReference type="ARBA" id="ARBA00023136"/>
    </source>
</evidence>
<dbReference type="STRING" id="1505087.AYJ54_45505"/>
<dbReference type="Pfam" id="PF01925">
    <property type="entry name" value="TauE"/>
    <property type="match status" value="1"/>
</dbReference>
<feature type="transmembrane region" description="Helical" evidence="8">
    <location>
        <begin position="170"/>
        <end position="187"/>
    </location>
</feature>
<evidence type="ECO:0000256" key="3">
    <source>
        <dbReference type="ARBA" id="ARBA00022448"/>
    </source>
</evidence>
<name>A0A176Z1C5_9BRAD</name>
<gene>
    <name evidence="9" type="ORF">AYJ54_45505</name>
</gene>
<keyword evidence="3" id="KW-0813">Transport</keyword>
<dbReference type="RefSeq" id="WP_063698602.1">
    <property type="nucleotide sequence ID" value="NZ_LUUB01000038.1"/>
</dbReference>
<dbReference type="EMBL" id="LUUB01000038">
    <property type="protein sequence ID" value="OAF12999.1"/>
    <property type="molecule type" value="Genomic_DNA"/>
</dbReference>
<feature type="transmembrane region" description="Helical" evidence="8">
    <location>
        <begin position="45"/>
        <end position="64"/>
    </location>
</feature>
<dbReference type="GO" id="GO:0005886">
    <property type="term" value="C:plasma membrane"/>
    <property type="evidence" value="ECO:0007669"/>
    <property type="project" value="UniProtKB-SubCell"/>
</dbReference>
<evidence type="ECO:0000256" key="4">
    <source>
        <dbReference type="ARBA" id="ARBA00022475"/>
    </source>
</evidence>
<dbReference type="AlphaFoldDB" id="A0A176Z1C5"/>
<feature type="transmembrane region" description="Helical" evidence="8">
    <location>
        <begin position="199"/>
        <end position="217"/>
    </location>
</feature>
<keyword evidence="10" id="KW-1185">Reference proteome</keyword>
<keyword evidence="5 8" id="KW-0812">Transmembrane</keyword>
<comment type="caution">
    <text evidence="9">The sequence shown here is derived from an EMBL/GenBank/DDBJ whole genome shotgun (WGS) entry which is preliminary data.</text>
</comment>
<protein>
    <recommendedName>
        <fullName evidence="8">Probable membrane transporter protein</fullName>
    </recommendedName>
</protein>
<keyword evidence="7 8" id="KW-0472">Membrane</keyword>
<feature type="transmembrane region" description="Helical" evidence="8">
    <location>
        <begin position="103"/>
        <end position="120"/>
    </location>
</feature>
<feature type="transmembrane region" description="Helical" evidence="8">
    <location>
        <begin position="132"/>
        <end position="155"/>
    </location>
</feature>
<proteinExistence type="inferred from homology"/>
<comment type="subcellular location">
    <subcellularLocation>
        <location evidence="1 8">Cell membrane</location>
        <topology evidence="1 8">Multi-pass membrane protein</topology>
    </subcellularLocation>
</comment>
<keyword evidence="4 8" id="KW-1003">Cell membrane</keyword>
<accession>A0A176Z1C5</accession>
<dbReference type="PANTHER" id="PTHR30269:SF37">
    <property type="entry name" value="MEMBRANE TRANSPORTER PROTEIN"/>
    <property type="match status" value="1"/>
</dbReference>
<evidence type="ECO:0000313" key="9">
    <source>
        <dbReference type="EMBL" id="OAF12999.1"/>
    </source>
</evidence>
<dbReference type="Proteomes" id="UP000076959">
    <property type="component" value="Unassembled WGS sequence"/>
</dbReference>
<organism evidence="9 10">
    <name type="scientific">Bradyrhizobium centrolobii</name>
    <dbReference type="NCBI Taxonomy" id="1505087"/>
    <lineage>
        <taxon>Bacteria</taxon>
        <taxon>Pseudomonadati</taxon>
        <taxon>Pseudomonadota</taxon>
        <taxon>Alphaproteobacteria</taxon>
        <taxon>Hyphomicrobiales</taxon>
        <taxon>Nitrobacteraceae</taxon>
        <taxon>Bradyrhizobium</taxon>
    </lineage>
</organism>
<comment type="similarity">
    <text evidence="2 8">Belongs to the 4-toluene sulfonate uptake permease (TSUP) (TC 2.A.102) family.</text>
</comment>
<evidence type="ECO:0000256" key="8">
    <source>
        <dbReference type="RuleBase" id="RU363041"/>
    </source>
</evidence>
<feature type="transmembrane region" description="Helical" evidence="8">
    <location>
        <begin position="73"/>
        <end position="91"/>
    </location>
</feature>
<evidence type="ECO:0000256" key="6">
    <source>
        <dbReference type="ARBA" id="ARBA00022989"/>
    </source>
</evidence>